<name>C4K6K3_HAMD5</name>
<proteinExistence type="predicted"/>
<reference evidence="1 3" key="1">
    <citation type="journal article" date="2009" name="Proc. Natl. Acad. Sci. U.S.A.">
        <title>Hamiltonella defensa, genome evolution of protective bacterial endosymbiont from pathogenic ancestors.</title>
        <authorList>
            <person name="Degnan P.H."/>
            <person name="Yu Y."/>
            <person name="Sisneros N."/>
            <person name="Wing R.A."/>
            <person name="Moran N.A."/>
        </authorList>
    </citation>
    <scope>NUCLEOTIDE SEQUENCE [LARGE SCALE GENOMIC DNA]</scope>
    <source>
        <strain evidence="3">5AT</strain>
        <strain evidence="1">T5A</strain>
    </source>
</reference>
<evidence type="ECO:0000313" key="2">
    <source>
        <dbReference type="EMBL" id="ACQ68818.1"/>
    </source>
</evidence>
<dbReference type="AlphaFoldDB" id="C4K6K3"/>
<dbReference type="HOGENOM" id="CLU_3389757_0_0_6"/>
<evidence type="ECO:0000313" key="1">
    <source>
        <dbReference type="EMBL" id="ACQ68196.1"/>
    </source>
</evidence>
<dbReference type="EMBL" id="CP001277">
    <property type="protein sequence ID" value="ACQ68196.1"/>
    <property type="molecule type" value="Genomic_DNA"/>
</dbReference>
<keyword evidence="3" id="KW-1185">Reference proteome</keyword>
<dbReference type="EMBL" id="CP001277">
    <property type="protein sequence ID" value="ACQ68818.1"/>
    <property type="molecule type" value="Genomic_DNA"/>
</dbReference>
<dbReference type="KEGG" id="hde:HDEF_1581"/>
<dbReference type="Proteomes" id="UP000002334">
    <property type="component" value="Chromosome"/>
</dbReference>
<dbReference type="STRING" id="572265.HDEF_1581"/>
<accession>C4K6K3</accession>
<evidence type="ECO:0000313" key="3">
    <source>
        <dbReference type="Proteomes" id="UP000002334"/>
    </source>
</evidence>
<dbReference type="KEGG" id="hde:HDEF_2279"/>
<protein>
    <submittedName>
        <fullName evidence="1">Uncharacterized protein</fullName>
    </submittedName>
</protein>
<sequence>MASRHLVCSAMNALLEAAAHQTDNTLASTLFMHKKP</sequence>
<gene>
    <name evidence="1" type="ordered locus">HDEF_1581</name>
    <name evidence="2" type="ordered locus">HDEF_2279</name>
</gene>
<organism evidence="1 3">
    <name type="scientific">Hamiltonella defensa subsp. Acyrthosiphon pisum (strain 5AT)</name>
    <dbReference type="NCBI Taxonomy" id="572265"/>
    <lineage>
        <taxon>Bacteria</taxon>
        <taxon>Pseudomonadati</taxon>
        <taxon>Pseudomonadota</taxon>
        <taxon>Gammaproteobacteria</taxon>
        <taxon>Enterobacterales</taxon>
        <taxon>Enterobacteriaceae</taxon>
        <taxon>aphid secondary symbionts</taxon>
        <taxon>Candidatus Williamhamiltonella</taxon>
    </lineage>
</organism>